<dbReference type="InterPro" id="IPR025336">
    <property type="entry name" value="SCO4226-like"/>
</dbReference>
<accession>A0A0S7YGS3</accession>
<sequence>MAKVIEFHFTENGRLPKIGSEQVEGFKKKFSEILKEYPDVKYNGTYVNEEGMGICDWEAPNADVVKEIVTKALGAPPADPIIVVNRVM</sequence>
<reference evidence="1 2" key="1">
    <citation type="journal article" date="2015" name="Microbiome">
        <title>Genomic resolution of linkages in carbon, nitrogen, and sulfur cycling among widespread estuary sediment bacteria.</title>
        <authorList>
            <person name="Baker B.J."/>
            <person name="Lazar C.S."/>
            <person name="Teske A.P."/>
            <person name="Dick G.J."/>
        </authorList>
    </citation>
    <scope>NUCLEOTIDE SEQUENCE [LARGE SCALE GENOMIC DNA]</scope>
    <source>
        <strain evidence="1">DG_78</strain>
    </source>
</reference>
<dbReference type="EMBL" id="LJNI01000020">
    <property type="protein sequence ID" value="KPJ73976.1"/>
    <property type="molecule type" value="Genomic_DNA"/>
</dbReference>
<evidence type="ECO:0000313" key="2">
    <source>
        <dbReference type="Proteomes" id="UP000051012"/>
    </source>
</evidence>
<dbReference type="AlphaFoldDB" id="A0A0S7YGS3"/>
<dbReference type="Gene3D" id="3.30.70.3090">
    <property type="entry name" value="ORF SCO4226, nickel-binding ferredoxin-like monomer"/>
    <property type="match status" value="1"/>
</dbReference>
<evidence type="ECO:0008006" key="3">
    <source>
        <dbReference type="Google" id="ProtNLM"/>
    </source>
</evidence>
<organism evidence="1 2">
    <name type="scientific">candidate division TA06 bacterium DG_78</name>
    <dbReference type="NCBI Taxonomy" id="1703772"/>
    <lineage>
        <taxon>Bacteria</taxon>
        <taxon>Bacteria division TA06</taxon>
    </lineage>
</organism>
<dbReference type="Proteomes" id="UP000051012">
    <property type="component" value="Unassembled WGS sequence"/>
</dbReference>
<evidence type="ECO:0000313" key="1">
    <source>
        <dbReference type="EMBL" id="KPJ73976.1"/>
    </source>
</evidence>
<dbReference type="Pfam" id="PF14026">
    <property type="entry name" value="SCO4226-like"/>
    <property type="match status" value="1"/>
</dbReference>
<gene>
    <name evidence="1" type="ORF">AMJ52_02450</name>
</gene>
<dbReference type="InterPro" id="IPR042557">
    <property type="entry name" value="SCO4226"/>
</dbReference>
<comment type="caution">
    <text evidence="1">The sequence shown here is derived from an EMBL/GenBank/DDBJ whole genome shotgun (WGS) entry which is preliminary data.</text>
</comment>
<proteinExistence type="predicted"/>
<name>A0A0S7YGS3_UNCT6</name>
<protein>
    <recommendedName>
        <fullName evidence="3">DUF4242 domain-containing protein</fullName>
    </recommendedName>
</protein>